<dbReference type="RefSeq" id="WP_353475339.1">
    <property type="nucleotide sequence ID" value="NZ_CP123385.1"/>
</dbReference>
<feature type="domain" description="N-acetylmuramoyl-L-alanine amidase" evidence="7">
    <location>
        <begin position="20"/>
        <end position="154"/>
    </location>
</feature>
<name>A0AAU8APH0_9RHOB</name>
<dbReference type="GO" id="GO:0030435">
    <property type="term" value="P:sporulation resulting in formation of a cellular spore"/>
    <property type="evidence" value="ECO:0007669"/>
    <property type="project" value="UniProtKB-KW"/>
</dbReference>
<evidence type="ECO:0000259" key="7">
    <source>
        <dbReference type="SMART" id="SM00644"/>
    </source>
</evidence>
<evidence type="ECO:0000256" key="4">
    <source>
        <dbReference type="ARBA" id="ARBA00022969"/>
    </source>
</evidence>
<dbReference type="Gene3D" id="3.30.1380.10">
    <property type="match status" value="1"/>
</dbReference>
<evidence type="ECO:0000256" key="3">
    <source>
        <dbReference type="ARBA" id="ARBA00022801"/>
    </source>
</evidence>
<reference evidence="8" key="1">
    <citation type="submission" date="2023-02" db="EMBL/GenBank/DDBJ databases">
        <title>Description and genomic characterization of Salipiger bruguierae sp. nov., isolated from the sediment of mangrove plant Bruguiera sexangula.</title>
        <authorList>
            <person name="Long M."/>
        </authorList>
    </citation>
    <scope>NUCLEOTIDE SEQUENCE</scope>
    <source>
        <strain evidence="8">H15</strain>
    </source>
</reference>
<dbReference type="InterPro" id="IPR002502">
    <property type="entry name" value="Amidase_domain"/>
</dbReference>
<dbReference type="PANTHER" id="PTHR30417:SF11">
    <property type="entry name" value="N-ACETYLMURAMOYL-L-ALANINE AMIDASE XLYA"/>
    <property type="match status" value="1"/>
</dbReference>
<evidence type="ECO:0000256" key="2">
    <source>
        <dbReference type="ARBA" id="ARBA00011901"/>
    </source>
</evidence>
<dbReference type="InterPro" id="IPR009045">
    <property type="entry name" value="Zn_M74/Hedgehog-like"/>
</dbReference>
<proteinExistence type="predicted"/>
<dbReference type="SMART" id="SM00644">
    <property type="entry name" value="Ami_2"/>
    <property type="match status" value="1"/>
</dbReference>
<keyword evidence="5" id="KW-0178">Competence</keyword>
<keyword evidence="4" id="KW-0749">Sporulation</keyword>
<protein>
    <recommendedName>
        <fullName evidence="2">N-acetylmuramoyl-L-alanine amidase</fullName>
        <ecNumber evidence="2">3.5.1.28</ecNumber>
    </recommendedName>
</protein>
<dbReference type="InterPro" id="IPR051206">
    <property type="entry name" value="NAMLAA_amidase_2"/>
</dbReference>
<evidence type="ECO:0000256" key="6">
    <source>
        <dbReference type="ARBA" id="ARBA00023316"/>
    </source>
</evidence>
<dbReference type="GO" id="GO:0009253">
    <property type="term" value="P:peptidoglycan catabolic process"/>
    <property type="evidence" value="ECO:0007669"/>
    <property type="project" value="InterPro"/>
</dbReference>
<dbReference type="PANTHER" id="PTHR30417">
    <property type="entry name" value="N-ACETYLMURAMOYL-L-ALANINE AMIDASE AMID"/>
    <property type="match status" value="1"/>
</dbReference>
<dbReference type="SUPFAM" id="SSF55166">
    <property type="entry name" value="Hedgehog/DD-peptidase"/>
    <property type="match status" value="1"/>
</dbReference>
<dbReference type="GO" id="GO:0030420">
    <property type="term" value="P:establishment of competence for transformation"/>
    <property type="evidence" value="ECO:0007669"/>
    <property type="project" value="UniProtKB-KW"/>
</dbReference>
<dbReference type="Pfam" id="PF08291">
    <property type="entry name" value="Peptidase_M15_3"/>
    <property type="match status" value="1"/>
</dbReference>
<keyword evidence="3 8" id="KW-0378">Hydrolase</keyword>
<dbReference type="EMBL" id="CP123385">
    <property type="protein sequence ID" value="XCC96463.1"/>
    <property type="molecule type" value="Genomic_DNA"/>
</dbReference>
<evidence type="ECO:0000313" key="8">
    <source>
        <dbReference type="EMBL" id="XCC96463.1"/>
    </source>
</evidence>
<evidence type="ECO:0000256" key="5">
    <source>
        <dbReference type="ARBA" id="ARBA00023287"/>
    </source>
</evidence>
<dbReference type="Pfam" id="PF01510">
    <property type="entry name" value="Amidase_2"/>
    <property type="match status" value="1"/>
</dbReference>
<dbReference type="GO" id="GO:0071555">
    <property type="term" value="P:cell wall organization"/>
    <property type="evidence" value="ECO:0007669"/>
    <property type="project" value="UniProtKB-KW"/>
</dbReference>
<dbReference type="GO" id="GO:0008745">
    <property type="term" value="F:N-acetylmuramoyl-L-alanine amidase activity"/>
    <property type="evidence" value="ECO:0007669"/>
    <property type="project" value="UniProtKB-EC"/>
</dbReference>
<dbReference type="SUPFAM" id="SSF55846">
    <property type="entry name" value="N-acetylmuramoyl-L-alanine amidase-like"/>
    <property type="match status" value="1"/>
</dbReference>
<evidence type="ECO:0000256" key="1">
    <source>
        <dbReference type="ARBA" id="ARBA00001561"/>
    </source>
</evidence>
<keyword evidence="6" id="KW-0961">Cell wall biogenesis/degradation</keyword>
<dbReference type="CDD" id="cd06583">
    <property type="entry name" value="PGRP"/>
    <property type="match status" value="1"/>
</dbReference>
<dbReference type="Gene3D" id="3.40.80.10">
    <property type="entry name" value="Peptidoglycan recognition protein-like"/>
    <property type="match status" value="1"/>
</dbReference>
<organism evidence="8">
    <name type="scientific">Alloyangia sp. H15</name>
    <dbReference type="NCBI Taxonomy" id="3029062"/>
    <lineage>
        <taxon>Bacteria</taxon>
        <taxon>Pseudomonadati</taxon>
        <taxon>Pseudomonadota</taxon>
        <taxon>Alphaproteobacteria</taxon>
        <taxon>Rhodobacterales</taxon>
        <taxon>Roseobacteraceae</taxon>
        <taxon>Alloyangia</taxon>
    </lineage>
</organism>
<dbReference type="GO" id="GO:0009254">
    <property type="term" value="P:peptidoglycan turnover"/>
    <property type="evidence" value="ECO:0007669"/>
    <property type="project" value="TreeGrafter"/>
</dbReference>
<comment type="catalytic activity">
    <reaction evidence="1">
        <text>Hydrolyzes the link between N-acetylmuramoyl residues and L-amino acid residues in certain cell-wall glycopeptides.</text>
        <dbReference type="EC" id="3.5.1.28"/>
    </reaction>
</comment>
<dbReference type="InterPro" id="IPR036505">
    <property type="entry name" value="Amidase/PGRP_sf"/>
</dbReference>
<dbReference type="AlphaFoldDB" id="A0AAU8APH0"/>
<accession>A0AAU8APH0</accession>
<dbReference type="InterPro" id="IPR013230">
    <property type="entry name" value="Peptidase_M15A_C"/>
</dbReference>
<gene>
    <name evidence="8" type="ORF">PVT71_17440</name>
</gene>
<dbReference type="EC" id="3.5.1.28" evidence="2"/>
<sequence>MMNRQQMGESLNLKIKMIPVGQKNRPGTRIAATSITLHNTSNTGAGADAAAHARFVTETGFYTLASGRKNWVSWHYTVDDKECYKHLPINEKAWHAGPANASSIGIETCMNAGIDQAAADDRLARLVAVLRFDLGLRRSDIKSHRDWTGKNCPILLLPKWDRLMDRIDHYVAEIEAAEGASPQIAFGVAEADEGIDTDTDHEAMALAVSGAAPALATPAIASPVPVAPAQEGYGAIDPMTMDPDEPDEGFVYWPQSILAYDDRAAVEEVITASAFSTFTSYKAEFAASYQDMHIRNFKPHEFLTMGGSNSNPSARCYNKNSLPPRALWPNMRPLARALDEIRNRLGAPVKLTSVYRNPAYNGCLSGTASNSFHMQFKAADFQCAKGSPTDWRRVAQEVRSAGVFTGGIGIYNTFVHVDVRGQVADWDNR</sequence>